<evidence type="ECO:0008006" key="3">
    <source>
        <dbReference type="Google" id="ProtNLM"/>
    </source>
</evidence>
<keyword evidence="2" id="KW-1185">Reference proteome</keyword>
<evidence type="ECO:0000313" key="1">
    <source>
        <dbReference type="EMBL" id="RDY10722.1"/>
    </source>
</evidence>
<protein>
    <recommendedName>
        <fullName evidence="3">Copia protein</fullName>
    </recommendedName>
</protein>
<proteinExistence type="predicted"/>
<name>A0A371I6Q6_MUCPR</name>
<dbReference type="EMBL" id="QJKJ01000792">
    <property type="protein sequence ID" value="RDY10722.1"/>
    <property type="molecule type" value="Genomic_DNA"/>
</dbReference>
<dbReference type="AlphaFoldDB" id="A0A371I6Q6"/>
<accession>A0A371I6Q6</accession>
<feature type="non-terminal residue" evidence="1">
    <location>
        <position position="1"/>
    </location>
</feature>
<dbReference type="Proteomes" id="UP000257109">
    <property type="component" value="Unassembled WGS sequence"/>
</dbReference>
<dbReference type="OrthoDB" id="1435461at2759"/>
<evidence type="ECO:0000313" key="2">
    <source>
        <dbReference type="Proteomes" id="UP000257109"/>
    </source>
</evidence>
<reference evidence="1" key="1">
    <citation type="submission" date="2018-05" db="EMBL/GenBank/DDBJ databases">
        <title>Draft genome of Mucuna pruriens seed.</title>
        <authorList>
            <person name="Nnadi N.E."/>
            <person name="Vos R."/>
            <person name="Hasami M.H."/>
            <person name="Devisetty U.K."/>
            <person name="Aguiy J.C."/>
        </authorList>
    </citation>
    <scope>NUCLEOTIDE SEQUENCE [LARGE SCALE GENOMIC DNA]</scope>
    <source>
        <strain evidence="1">JCA_2017</strain>
    </source>
</reference>
<organism evidence="1 2">
    <name type="scientific">Mucuna pruriens</name>
    <name type="common">Velvet bean</name>
    <name type="synonym">Dolichos pruriens</name>
    <dbReference type="NCBI Taxonomy" id="157652"/>
    <lineage>
        <taxon>Eukaryota</taxon>
        <taxon>Viridiplantae</taxon>
        <taxon>Streptophyta</taxon>
        <taxon>Embryophyta</taxon>
        <taxon>Tracheophyta</taxon>
        <taxon>Spermatophyta</taxon>
        <taxon>Magnoliopsida</taxon>
        <taxon>eudicotyledons</taxon>
        <taxon>Gunneridae</taxon>
        <taxon>Pentapetalae</taxon>
        <taxon>rosids</taxon>
        <taxon>fabids</taxon>
        <taxon>Fabales</taxon>
        <taxon>Fabaceae</taxon>
        <taxon>Papilionoideae</taxon>
        <taxon>50 kb inversion clade</taxon>
        <taxon>NPAAA clade</taxon>
        <taxon>indigoferoid/millettioid clade</taxon>
        <taxon>Phaseoleae</taxon>
        <taxon>Mucuna</taxon>
    </lineage>
</organism>
<sequence length="83" mass="9641">MYLTTGRKPLSWYLNNECSHHITEREIGKHPFLFIDNVLYVKGLKHNLLSISQLCDSEYDVSFNKGECIIGDYNDSIIFSAKR</sequence>
<gene>
    <name evidence="1" type="ORF">CR513_04720</name>
</gene>
<comment type="caution">
    <text evidence="1">The sequence shown here is derived from an EMBL/GenBank/DDBJ whole genome shotgun (WGS) entry which is preliminary data.</text>
</comment>